<dbReference type="InterPro" id="IPR029063">
    <property type="entry name" value="SAM-dependent_MTases_sf"/>
</dbReference>
<dbReference type="GO" id="GO:0008757">
    <property type="term" value="F:S-adenosylmethionine-dependent methyltransferase activity"/>
    <property type="evidence" value="ECO:0007669"/>
    <property type="project" value="InterPro"/>
</dbReference>
<keyword evidence="6" id="KW-1185">Reference proteome</keyword>
<reference evidence="5" key="2">
    <citation type="journal article" date="2023" name="IMA Fungus">
        <title>Comparative genomic study of the Penicillium genus elucidates a diverse pangenome and 15 lateral gene transfer events.</title>
        <authorList>
            <person name="Petersen C."/>
            <person name="Sorensen T."/>
            <person name="Nielsen M.R."/>
            <person name="Sondergaard T.E."/>
            <person name="Sorensen J.L."/>
            <person name="Fitzpatrick D.A."/>
            <person name="Frisvad J.C."/>
            <person name="Nielsen K.L."/>
        </authorList>
    </citation>
    <scope>NUCLEOTIDE SEQUENCE</scope>
    <source>
        <strain evidence="5">IBT 29677</strain>
    </source>
</reference>
<keyword evidence="4" id="KW-0949">S-adenosyl-L-methionine</keyword>
<keyword evidence="1" id="KW-0597">Phosphoprotein</keyword>
<dbReference type="Pfam" id="PF05724">
    <property type="entry name" value="TPMT"/>
    <property type="match status" value="1"/>
</dbReference>
<keyword evidence="3" id="KW-0808">Transferase</keyword>
<evidence type="ECO:0000313" key="6">
    <source>
        <dbReference type="Proteomes" id="UP001147747"/>
    </source>
</evidence>
<dbReference type="GO" id="GO:0032259">
    <property type="term" value="P:methylation"/>
    <property type="evidence" value="ECO:0007669"/>
    <property type="project" value="UniProtKB-KW"/>
</dbReference>
<dbReference type="Gene3D" id="3.40.50.150">
    <property type="entry name" value="Vaccinia Virus protein VP39"/>
    <property type="match status" value="2"/>
</dbReference>
<keyword evidence="2" id="KW-0489">Methyltransferase</keyword>
<dbReference type="PROSITE" id="PS51585">
    <property type="entry name" value="SAM_MT_TPMT"/>
    <property type="match status" value="1"/>
</dbReference>
<dbReference type="EMBL" id="JAPZBU010000008">
    <property type="protein sequence ID" value="KAJ5391361.1"/>
    <property type="molecule type" value="Genomic_DNA"/>
</dbReference>
<dbReference type="PANTHER" id="PTHR32183:SF6">
    <property type="entry name" value="CYSTEINE SULFINATE DESULFINASE_CYSTEINE DESULFURASE AND RELATED ENZYMES"/>
    <property type="match status" value="1"/>
</dbReference>
<evidence type="ECO:0000256" key="4">
    <source>
        <dbReference type="ARBA" id="ARBA00022691"/>
    </source>
</evidence>
<dbReference type="CDD" id="cd02440">
    <property type="entry name" value="AdoMet_MTases"/>
    <property type="match status" value="1"/>
</dbReference>
<name>A0A9W9VY18_9EURO</name>
<evidence type="ECO:0000256" key="2">
    <source>
        <dbReference type="ARBA" id="ARBA00022603"/>
    </source>
</evidence>
<sequence length="311" mass="34824">MTVPTKIEPKDVQAHLSQFKGDSYRDGWASLWDKGEGLPWDKGFPNPALEDALVQRRGTIGGAVGQDTQGQSYRRKALVPGCGRGVDVLLLASFGFDAYGLEYSATAVEACKREEAENHSWYRVRDQNVGQGKVTFVQGDFFDDAWLQTIGVPLNGFDIVYDYTFHFGSELPRTPPVGYTTEGEERPETDTGGFFCALEPSMRPKWALRHTQLLAPSPAGNLICLEFPRHKDPKAPGPPFPSSSEAYMEHLSHPGEDIPYNDQGLIKQDPLRAPSKAGLERVAYWQPERTHEMGQENGKIEDRVSIWRRRN</sequence>
<dbReference type="PANTHER" id="PTHR32183">
    <property type="match status" value="1"/>
</dbReference>
<organism evidence="5 6">
    <name type="scientific">Penicillium cosmopolitanum</name>
    <dbReference type="NCBI Taxonomy" id="1131564"/>
    <lineage>
        <taxon>Eukaryota</taxon>
        <taxon>Fungi</taxon>
        <taxon>Dikarya</taxon>
        <taxon>Ascomycota</taxon>
        <taxon>Pezizomycotina</taxon>
        <taxon>Eurotiomycetes</taxon>
        <taxon>Eurotiomycetidae</taxon>
        <taxon>Eurotiales</taxon>
        <taxon>Aspergillaceae</taxon>
        <taxon>Penicillium</taxon>
    </lineage>
</organism>
<reference evidence="5" key="1">
    <citation type="submission" date="2022-12" db="EMBL/GenBank/DDBJ databases">
        <authorList>
            <person name="Petersen C."/>
        </authorList>
    </citation>
    <scope>NUCLEOTIDE SEQUENCE</scope>
    <source>
        <strain evidence="5">IBT 29677</strain>
    </source>
</reference>
<evidence type="ECO:0000256" key="3">
    <source>
        <dbReference type="ARBA" id="ARBA00022679"/>
    </source>
</evidence>
<dbReference type="OrthoDB" id="276151at2759"/>
<accession>A0A9W9VY18</accession>
<dbReference type="AlphaFoldDB" id="A0A9W9VY18"/>
<gene>
    <name evidence="5" type="ORF">N7509_006851</name>
</gene>
<dbReference type="RefSeq" id="XP_056487039.1">
    <property type="nucleotide sequence ID" value="XM_056631488.1"/>
</dbReference>
<evidence type="ECO:0008006" key="7">
    <source>
        <dbReference type="Google" id="ProtNLM"/>
    </source>
</evidence>
<proteinExistence type="predicted"/>
<dbReference type="InterPro" id="IPR008854">
    <property type="entry name" value="TPMT"/>
</dbReference>
<evidence type="ECO:0000256" key="1">
    <source>
        <dbReference type="ARBA" id="ARBA00022553"/>
    </source>
</evidence>
<dbReference type="Proteomes" id="UP001147747">
    <property type="component" value="Unassembled WGS sequence"/>
</dbReference>
<dbReference type="GeneID" id="81370468"/>
<protein>
    <recommendedName>
        <fullName evidence="7">Thiol methyltransferase</fullName>
    </recommendedName>
</protein>
<dbReference type="SUPFAM" id="SSF53335">
    <property type="entry name" value="S-adenosyl-L-methionine-dependent methyltransferases"/>
    <property type="match status" value="2"/>
</dbReference>
<evidence type="ECO:0000313" key="5">
    <source>
        <dbReference type="EMBL" id="KAJ5391361.1"/>
    </source>
</evidence>
<comment type="caution">
    <text evidence="5">The sequence shown here is derived from an EMBL/GenBank/DDBJ whole genome shotgun (WGS) entry which is preliminary data.</text>
</comment>